<protein>
    <submittedName>
        <fullName evidence="2">Uncharacterized protein</fullName>
    </submittedName>
</protein>
<feature type="region of interest" description="Disordered" evidence="1">
    <location>
        <begin position="1"/>
        <end position="27"/>
    </location>
</feature>
<accession>A0A0A9GTP4</accession>
<evidence type="ECO:0000313" key="2">
    <source>
        <dbReference type="EMBL" id="JAE25931.1"/>
    </source>
</evidence>
<evidence type="ECO:0000256" key="1">
    <source>
        <dbReference type="SAM" id="MobiDB-lite"/>
    </source>
</evidence>
<dbReference type="EMBL" id="GBRH01171965">
    <property type="protein sequence ID" value="JAE25931.1"/>
    <property type="molecule type" value="Transcribed_RNA"/>
</dbReference>
<sequence length="46" mass="5052">MYANWPATSAHHVRLSVSEAPSRPRPNPYTAAQLSATWSAKLAARM</sequence>
<proteinExistence type="predicted"/>
<reference evidence="2" key="1">
    <citation type="submission" date="2014-09" db="EMBL/GenBank/DDBJ databases">
        <authorList>
            <person name="Magalhaes I.L.F."/>
            <person name="Oliveira U."/>
            <person name="Santos F.R."/>
            <person name="Vidigal T.H.D.A."/>
            <person name="Brescovit A.D."/>
            <person name="Santos A.J."/>
        </authorList>
    </citation>
    <scope>NUCLEOTIDE SEQUENCE</scope>
    <source>
        <tissue evidence="2">Shoot tissue taken approximately 20 cm above the soil surface</tissue>
    </source>
</reference>
<name>A0A0A9GTP4_ARUDO</name>
<dbReference type="AlphaFoldDB" id="A0A0A9GTP4"/>
<organism evidence="2">
    <name type="scientific">Arundo donax</name>
    <name type="common">Giant reed</name>
    <name type="synonym">Donax arundinaceus</name>
    <dbReference type="NCBI Taxonomy" id="35708"/>
    <lineage>
        <taxon>Eukaryota</taxon>
        <taxon>Viridiplantae</taxon>
        <taxon>Streptophyta</taxon>
        <taxon>Embryophyta</taxon>
        <taxon>Tracheophyta</taxon>
        <taxon>Spermatophyta</taxon>
        <taxon>Magnoliopsida</taxon>
        <taxon>Liliopsida</taxon>
        <taxon>Poales</taxon>
        <taxon>Poaceae</taxon>
        <taxon>PACMAD clade</taxon>
        <taxon>Arundinoideae</taxon>
        <taxon>Arundineae</taxon>
        <taxon>Arundo</taxon>
    </lineage>
</organism>
<reference evidence="2" key="2">
    <citation type="journal article" date="2015" name="Data Brief">
        <title>Shoot transcriptome of the giant reed, Arundo donax.</title>
        <authorList>
            <person name="Barrero R.A."/>
            <person name="Guerrero F.D."/>
            <person name="Moolhuijzen P."/>
            <person name="Goolsby J.A."/>
            <person name="Tidwell J."/>
            <person name="Bellgard S.E."/>
            <person name="Bellgard M.I."/>
        </authorList>
    </citation>
    <scope>NUCLEOTIDE SEQUENCE</scope>
    <source>
        <tissue evidence="2">Shoot tissue taken approximately 20 cm above the soil surface</tissue>
    </source>
</reference>